<evidence type="ECO:0008006" key="2">
    <source>
        <dbReference type="Google" id="ProtNLM"/>
    </source>
</evidence>
<name>A0A381NZC8_9ZZZZ</name>
<gene>
    <name evidence="1" type="ORF">METZ01_LOCUS12860</name>
</gene>
<reference evidence="1" key="1">
    <citation type="submission" date="2018-05" db="EMBL/GenBank/DDBJ databases">
        <authorList>
            <person name="Lanie J.A."/>
            <person name="Ng W.-L."/>
            <person name="Kazmierczak K.M."/>
            <person name="Andrzejewski T.M."/>
            <person name="Davidsen T.M."/>
            <person name="Wayne K.J."/>
            <person name="Tettelin H."/>
            <person name="Glass J.I."/>
            <person name="Rusch D."/>
            <person name="Podicherti R."/>
            <person name="Tsui H.-C.T."/>
            <person name="Winkler M.E."/>
        </authorList>
    </citation>
    <scope>NUCLEOTIDE SEQUENCE</scope>
</reference>
<organism evidence="1">
    <name type="scientific">marine metagenome</name>
    <dbReference type="NCBI Taxonomy" id="408172"/>
    <lineage>
        <taxon>unclassified sequences</taxon>
        <taxon>metagenomes</taxon>
        <taxon>ecological metagenomes</taxon>
    </lineage>
</organism>
<protein>
    <recommendedName>
        <fullName evidence="2">Polymerase/histidinol phosphatase N-terminal domain-containing protein</fullName>
    </recommendedName>
</protein>
<dbReference type="Gene3D" id="3.20.20.140">
    <property type="entry name" value="Metal-dependent hydrolases"/>
    <property type="match status" value="1"/>
</dbReference>
<dbReference type="SUPFAM" id="SSF51556">
    <property type="entry name" value="Metallo-dependent hydrolases"/>
    <property type="match status" value="1"/>
</dbReference>
<proteinExistence type="predicted"/>
<dbReference type="EMBL" id="UINC01000713">
    <property type="protein sequence ID" value="SUZ60006.1"/>
    <property type="molecule type" value="Genomic_DNA"/>
</dbReference>
<dbReference type="Pfam" id="PF19799">
    <property type="entry name" value="DUF6282"/>
    <property type="match status" value="1"/>
</dbReference>
<sequence>MIHARVNGVVLTLVLGSALAVSARGGPALDQEVSLAGAIDFHVHSGPDSRPRSVNDLEVARMTQRAGMRGIVLKNHFTMTADRAALAMGQVEGIEIFGGVVLNRAVGGINPEAVRQMVQFAGGLGKVVWLPTFDAEYYVTAQGGSDPFVSVMRDGKPVPELAEIFTLVAENDLVLAMGHSSPEEVLILIDEARRHGVEQILVTHVFSQRPSRVQVQQMADASALLEIDWYAVHLGNQTIDFYVSAIREIGAEHFVMSSDLGQATSPSHVEGLRSYITAFRNAGLTDDQIDLMLRRNPARLLGLEP</sequence>
<dbReference type="InterPro" id="IPR046249">
    <property type="entry name" value="DUF6282"/>
</dbReference>
<accession>A0A381NZC8</accession>
<dbReference type="InterPro" id="IPR032466">
    <property type="entry name" value="Metal_Hydrolase"/>
</dbReference>
<evidence type="ECO:0000313" key="1">
    <source>
        <dbReference type="EMBL" id="SUZ60006.1"/>
    </source>
</evidence>
<dbReference type="AlphaFoldDB" id="A0A381NZC8"/>